<dbReference type="RefSeq" id="XP_016261087.1">
    <property type="nucleotide sequence ID" value="XM_016409333.1"/>
</dbReference>
<sequence>MKTGSNKNPSRSHTFGGCKTCRSRHVKCDKVRPACLTCRAVGIVCEGFSQELRWVENRSSHGGNGAKTDSTEHPVRQHLYTEASRKLMSKALLADMAEKPVDAFLSDLDARYRDEPPEAVNGVSIGPFGVFNLVPPPNGGLPLNDSPLSVTELQAMEVFQSEDAMPSVESVGSLADFHGFLDWPDLFDLDFTSYDIPQPTSDNDFQDTFPGYVPTVSHVAQTDNVEAEGDYGHNSIKTDSLNFMQNNGRVSHAGIDPAKAELALAHFKNHFIFHLRIMPIEKRSPWEVNNLNSAIMTLARITYMTSQPVSHGALANLQAVLALSAHHLGTQNVSHGTVSAEDWQSFSARMSERAMENLQSSLRNETRGPDAAKYKDQLMAILAMLTYATLHDRQQEARAYMIDAERLLRIRGLAKRTISRKARELHHVYTWIRIMEESTFVLHNYEITGTKVAAGSTKQPAREFRNDGTLGTRPLGMYNTGPNPRLDDFLRLNTPPSDSETDAIATKDVETGQHDIHLEDSREFPPSMYTELYGISETWLSLVSQTTRLANVIDRLGVDNERDNLQAMELLERRKQRLENMVCSYTAIDRYDATGQAQSEISRPSTEIARDSIVRALNSALVIFFYRRIRRLNPWILQEHVRNVVQALKDYDTSCRDANIWGTGSPWPAFMAGCEALHPSHREYLSNWFDKAFDITGFERLKAAKACMEDIWRRRCQPTPGVARKDRHQLWTWEHASREQNMHFLLS</sequence>
<dbReference type="InterPro" id="IPR036864">
    <property type="entry name" value="Zn2-C6_fun-type_DNA-bd_sf"/>
</dbReference>
<feature type="region of interest" description="Disordered" evidence="5">
    <location>
        <begin position="456"/>
        <end position="477"/>
    </location>
</feature>
<dbReference type="Pfam" id="PF00172">
    <property type="entry name" value="Zn_clus"/>
    <property type="match status" value="1"/>
</dbReference>
<dbReference type="GO" id="GO:0000981">
    <property type="term" value="F:DNA-binding transcription factor activity, RNA polymerase II-specific"/>
    <property type="evidence" value="ECO:0007669"/>
    <property type="project" value="InterPro"/>
</dbReference>
<evidence type="ECO:0000256" key="2">
    <source>
        <dbReference type="ARBA" id="ARBA00023125"/>
    </source>
</evidence>
<proteinExistence type="predicted"/>
<dbReference type="PROSITE" id="PS50048">
    <property type="entry name" value="ZN2_CY6_FUNGAL_2"/>
    <property type="match status" value="1"/>
</dbReference>
<dbReference type="GeneID" id="27360114"/>
<dbReference type="PROSITE" id="PS00463">
    <property type="entry name" value="ZN2_CY6_FUNGAL_1"/>
    <property type="match status" value="1"/>
</dbReference>
<dbReference type="EMBL" id="KN847338">
    <property type="protein sequence ID" value="KIW40871.1"/>
    <property type="molecule type" value="Genomic_DNA"/>
</dbReference>
<dbReference type="SUPFAM" id="SSF57701">
    <property type="entry name" value="Zn2/Cys6 DNA-binding domain"/>
    <property type="match status" value="1"/>
</dbReference>
<keyword evidence="3" id="KW-0804">Transcription</keyword>
<dbReference type="Proteomes" id="UP000053342">
    <property type="component" value="Unassembled WGS sequence"/>
</dbReference>
<accession>A0A0D2ALJ8</accession>
<keyword evidence="1" id="KW-0805">Transcription regulation</keyword>
<protein>
    <recommendedName>
        <fullName evidence="6">Zn(2)-C6 fungal-type domain-containing protein</fullName>
    </recommendedName>
</protein>
<keyword evidence="4" id="KW-0539">Nucleus</keyword>
<evidence type="ECO:0000256" key="3">
    <source>
        <dbReference type="ARBA" id="ARBA00023163"/>
    </source>
</evidence>
<evidence type="ECO:0000256" key="4">
    <source>
        <dbReference type="ARBA" id="ARBA00023242"/>
    </source>
</evidence>
<evidence type="ECO:0000313" key="7">
    <source>
        <dbReference type="EMBL" id="KIW40871.1"/>
    </source>
</evidence>
<evidence type="ECO:0000256" key="1">
    <source>
        <dbReference type="ARBA" id="ARBA00023015"/>
    </source>
</evidence>
<evidence type="ECO:0000313" key="8">
    <source>
        <dbReference type="Proteomes" id="UP000053342"/>
    </source>
</evidence>
<dbReference type="SMART" id="SM00066">
    <property type="entry name" value="GAL4"/>
    <property type="match status" value="1"/>
</dbReference>
<evidence type="ECO:0000256" key="5">
    <source>
        <dbReference type="SAM" id="MobiDB-lite"/>
    </source>
</evidence>
<dbReference type="InterPro" id="IPR050675">
    <property type="entry name" value="OAF3"/>
</dbReference>
<organism evidence="7 8">
    <name type="scientific">Exophiala oligosperma</name>
    <dbReference type="NCBI Taxonomy" id="215243"/>
    <lineage>
        <taxon>Eukaryota</taxon>
        <taxon>Fungi</taxon>
        <taxon>Dikarya</taxon>
        <taxon>Ascomycota</taxon>
        <taxon>Pezizomycotina</taxon>
        <taxon>Eurotiomycetes</taxon>
        <taxon>Chaetothyriomycetidae</taxon>
        <taxon>Chaetothyriales</taxon>
        <taxon>Herpotrichiellaceae</taxon>
        <taxon>Exophiala</taxon>
    </lineage>
</organism>
<name>A0A0D2ALJ8_9EURO</name>
<dbReference type="CDD" id="cd00067">
    <property type="entry name" value="GAL4"/>
    <property type="match status" value="1"/>
</dbReference>
<dbReference type="GO" id="GO:0003677">
    <property type="term" value="F:DNA binding"/>
    <property type="evidence" value="ECO:0007669"/>
    <property type="project" value="UniProtKB-KW"/>
</dbReference>
<dbReference type="AlphaFoldDB" id="A0A0D2ALJ8"/>
<dbReference type="PANTHER" id="PTHR31069:SF25">
    <property type="entry name" value="TRANSCRIPTION FACTOR, PUTATIVE (EUROFUNG)-RELATED"/>
    <property type="match status" value="1"/>
</dbReference>
<dbReference type="HOGENOM" id="CLU_009030_0_1_1"/>
<dbReference type="OrthoDB" id="5089701at2759"/>
<dbReference type="InterPro" id="IPR001138">
    <property type="entry name" value="Zn2Cys6_DnaBD"/>
</dbReference>
<dbReference type="VEuPathDB" id="FungiDB:PV06_08040"/>
<keyword evidence="2" id="KW-0238">DNA-binding</keyword>
<dbReference type="STRING" id="215243.A0A0D2ALJ8"/>
<evidence type="ECO:0000259" key="6">
    <source>
        <dbReference type="PROSITE" id="PS50048"/>
    </source>
</evidence>
<keyword evidence="8" id="KW-1185">Reference proteome</keyword>
<dbReference type="GO" id="GO:0008270">
    <property type="term" value="F:zinc ion binding"/>
    <property type="evidence" value="ECO:0007669"/>
    <property type="project" value="InterPro"/>
</dbReference>
<feature type="domain" description="Zn(2)-C6 fungal-type" evidence="6">
    <location>
        <begin position="17"/>
        <end position="45"/>
    </location>
</feature>
<reference evidence="7 8" key="1">
    <citation type="submission" date="2015-01" db="EMBL/GenBank/DDBJ databases">
        <title>The Genome Sequence of Exophiala oligosperma CBS72588.</title>
        <authorList>
            <consortium name="The Broad Institute Genomics Platform"/>
            <person name="Cuomo C."/>
            <person name="de Hoog S."/>
            <person name="Gorbushina A."/>
            <person name="Stielow B."/>
            <person name="Teixiera M."/>
            <person name="Abouelleil A."/>
            <person name="Chapman S.B."/>
            <person name="Priest M."/>
            <person name="Young S.K."/>
            <person name="Wortman J."/>
            <person name="Nusbaum C."/>
            <person name="Birren B."/>
        </authorList>
    </citation>
    <scope>NUCLEOTIDE SEQUENCE [LARGE SCALE GENOMIC DNA]</scope>
    <source>
        <strain evidence="7 8">CBS 72588</strain>
    </source>
</reference>
<dbReference type="PANTHER" id="PTHR31069">
    <property type="entry name" value="OLEATE-ACTIVATED TRANSCRIPTION FACTOR 1-RELATED"/>
    <property type="match status" value="1"/>
</dbReference>
<gene>
    <name evidence="7" type="ORF">PV06_08040</name>
</gene>
<dbReference type="Pfam" id="PF11951">
    <property type="entry name" value="Fungal_trans_2"/>
    <property type="match status" value="1"/>
</dbReference>
<dbReference type="Gene3D" id="4.10.240.10">
    <property type="entry name" value="Zn(2)-C6 fungal-type DNA-binding domain"/>
    <property type="match status" value="1"/>
</dbReference>
<dbReference type="InterPro" id="IPR021858">
    <property type="entry name" value="Fun_TF"/>
</dbReference>